<keyword evidence="1" id="KW-1133">Transmembrane helix</keyword>
<keyword evidence="1" id="KW-0472">Membrane</keyword>
<comment type="caution">
    <text evidence="2">The sequence shown here is derived from an EMBL/GenBank/DDBJ whole genome shotgun (WGS) entry which is preliminary data.</text>
</comment>
<protein>
    <submittedName>
        <fullName evidence="2">Uncharacterized protein</fullName>
    </submittedName>
</protein>
<feature type="transmembrane region" description="Helical" evidence="1">
    <location>
        <begin position="136"/>
        <end position="160"/>
    </location>
</feature>
<accession>A0A6L2N0U4</accession>
<proteinExistence type="predicted"/>
<evidence type="ECO:0000256" key="1">
    <source>
        <dbReference type="SAM" id="Phobius"/>
    </source>
</evidence>
<feature type="transmembrane region" description="Helical" evidence="1">
    <location>
        <begin position="42"/>
        <end position="60"/>
    </location>
</feature>
<sequence>MAGHTKHFTSLRELLHMVEKNDLRRLLGAVDELYQKEEPDTIALLLCLLSSLCSYFGAYAKAWVGGFSCWFSTTPQMVFSSPWLTAKKELTQHEGTALSWLVQEQMALGKDKSNPLTVDWMLLFHDPALFGVPAGLLIPASFWLLQFGWLLLVLFCSCCWNKDAILELTREDLSRILKLTMSNSRLGEDC</sequence>
<name>A0A6L2N0U4_TANCI</name>
<dbReference type="EMBL" id="BKCJ010007945">
    <property type="protein sequence ID" value="GEU79780.1"/>
    <property type="molecule type" value="Genomic_DNA"/>
</dbReference>
<reference evidence="2" key="1">
    <citation type="journal article" date="2019" name="Sci. Rep.">
        <title>Draft genome of Tanacetum cinerariifolium, the natural source of mosquito coil.</title>
        <authorList>
            <person name="Yamashiro T."/>
            <person name="Shiraishi A."/>
            <person name="Satake H."/>
            <person name="Nakayama K."/>
        </authorList>
    </citation>
    <scope>NUCLEOTIDE SEQUENCE</scope>
</reference>
<dbReference type="AlphaFoldDB" id="A0A6L2N0U4"/>
<evidence type="ECO:0000313" key="2">
    <source>
        <dbReference type="EMBL" id="GEU79780.1"/>
    </source>
</evidence>
<organism evidence="2">
    <name type="scientific">Tanacetum cinerariifolium</name>
    <name type="common">Dalmatian daisy</name>
    <name type="synonym">Chrysanthemum cinerariifolium</name>
    <dbReference type="NCBI Taxonomy" id="118510"/>
    <lineage>
        <taxon>Eukaryota</taxon>
        <taxon>Viridiplantae</taxon>
        <taxon>Streptophyta</taxon>
        <taxon>Embryophyta</taxon>
        <taxon>Tracheophyta</taxon>
        <taxon>Spermatophyta</taxon>
        <taxon>Magnoliopsida</taxon>
        <taxon>eudicotyledons</taxon>
        <taxon>Gunneridae</taxon>
        <taxon>Pentapetalae</taxon>
        <taxon>asterids</taxon>
        <taxon>campanulids</taxon>
        <taxon>Asterales</taxon>
        <taxon>Asteraceae</taxon>
        <taxon>Asteroideae</taxon>
        <taxon>Anthemideae</taxon>
        <taxon>Anthemidinae</taxon>
        <taxon>Tanacetum</taxon>
    </lineage>
</organism>
<gene>
    <name evidence="2" type="ORF">Tci_051758</name>
</gene>
<keyword evidence="1" id="KW-0812">Transmembrane</keyword>